<evidence type="ECO:0000256" key="1">
    <source>
        <dbReference type="ARBA" id="ARBA00001936"/>
    </source>
</evidence>
<comment type="similarity">
    <text evidence="3">Belongs to the glycosyltransferase 2 family.</text>
</comment>
<dbReference type="SUPFAM" id="SSF53448">
    <property type="entry name" value="Nucleotide-diphospho-sugar transferases"/>
    <property type="match status" value="1"/>
</dbReference>
<dbReference type="AlphaFoldDB" id="A0AA96JAZ6"/>
<dbReference type="InterPro" id="IPR001173">
    <property type="entry name" value="Glyco_trans_2-like"/>
</dbReference>
<accession>A0AA96JAZ6</accession>
<dbReference type="InterPro" id="IPR029044">
    <property type="entry name" value="Nucleotide-diphossugar_trans"/>
</dbReference>
<dbReference type="Proteomes" id="UP001303408">
    <property type="component" value="Chromosome"/>
</dbReference>
<dbReference type="Pfam" id="PF00535">
    <property type="entry name" value="Glycos_transf_2"/>
    <property type="match status" value="1"/>
</dbReference>
<proteinExistence type="inferred from homology"/>
<gene>
    <name evidence="13" type="ORF">RN607_00385</name>
</gene>
<comment type="catalytic activity">
    <reaction evidence="10">
        <text>an NDP-alpha-D-glucose + (2R)-3-phosphoglycerate = (2R)-2-O-(alpha-D-glucopyranosyl)-3-phospho-glycerate + a ribonucleoside 5'-diphosphate + H(+)</text>
        <dbReference type="Rhea" id="RHEA:47244"/>
        <dbReference type="ChEBI" id="CHEBI:15378"/>
        <dbReference type="ChEBI" id="CHEBI:57930"/>
        <dbReference type="ChEBI" id="CHEBI:58272"/>
        <dbReference type="ChEBI" id="CHEBI:62600"/>
        <dbReference type="ChEBI" id="CHEBI:76533"/>
        <dbReference type="EC" id="2.4.1.266"/>
    </reaction>
    <physiologicalReaction direction="left-to-right" evidence="10">
        <dbReference type="Rhea" id="RHEA:47245"/>
    </physiologicalReaction>
</comment>
<dbReference type="PANTHER" id="PTHR48090">
    <property type="entry name" value="UNDECAPRENYL-PHOSPHATE 4-DEOXY-4-FORMAMIDO-L-ARABINOSE TRANSFERASE-RELATED"/>
    <property type="match status" value="1"/>
</dbReference>
<dbReference type="RefSeq" id="WP_313543540.1">
    <property type="nucleotide sequence ID" value="NZ_CP134880.1"/>
</dbReference>
<evidence type="ECO:0000256" key="5">
    <source>
        <dbReference type="ARBA" id="ARBA00022679"/>
    </source>
</evidence>
<comment type="cofactor">
    <cofactor evidence="2">
        <name>Mg(2+)</name>
        <dbReference type="ChEBI" id="CHEBI:18420"/>
    </cofactor>
</comment>
<protein>
    <recommendedName>
        <fullName evidence="8">Glucosyl-3-phosphoglycerate synthase</fullName>
        <ecNumber evidence="7">2.4.1.266</ecNumber>
    </recommendedName>
</protein>
<keyword evidence="4 13" id="KW-0328">Glycosyltransferase</keyword>
<evidence type="ECO:0000256" key="8">
    <source>
        <dbReference type="ARBA" id="ARBA00040894"/>
    </source>
</evidence>
<evidence type="ECO:0000256" key="11">
    <source>
        <dbReference type="SAM" id="MobiDB-lite"/>
    </source>
</evidence>
<evidence type="ECO:0000256" key="2">
    <source>
        <dbReference type="ARBA" id="ARBA00001946"/>
    </source>
</evidence>
<evidence type="ECO:0000256" key="7">
    <source>
        <dbReference type="ARBA" id="ARBA00039022"/>
    </source>
</evidence>
<evidence type="ECO:0000256" key="4">
    <source>
        <dbReference type="ARBA" id="ARBA00022676"/>
    </source>
</evidence>
<sequence length="292" mass="30641">MAARNRYAESVVATPQPPDGDAARKRAPRRRPSASRIVAPTPEQGCAALIVAHDQARRIAATVRAAVAIPGVDLVLVVDDGSTDNTQDLARKSGAVVVRHPHPRGRSAAIETGAAVAAMRDDPAVPPRALLILDGRLGNQAIGAAPLVPAVTEKVCDMAVALTAGGGRALGLSTKASRKAIKKASNWEPRQPMSSIRCLTREAFEQCLPLARGSGLEPAMTLDVLHAGLTVTEVECEIAGNSRSGVARTAPGRANQYRDVLMAIGSRRMRQGLTDTGRAMGVGRSQAQEEHE</sequence>
<comment type="cofactor">
    <cofactor evidence="1">
        <name>Mn(2+)</name>
        <dbReference type="ChEBI" id="CHEBI:29035"/>
    </cofactor>
</comment>
<evidence type="ECO:0000259" key="12">
    <source>
        <dbReference type="Pfam" id="PF00535"/>
    </source>
</evidence>
<dbReference type="InterPro" id="IPR050256">
    <property type="entry name" value="Glycosyltransferase_2"/>
</dbReference>
<evidence type="ECO:0000256" key="3">
    <source>
        <dbReference type="ARBA" id="ARBA00006739"/>
    </source>
</evidence>
<organism evidence="13">
    <name type="scientific">Demequina capsici</name>
    <dbReference type="NCBI Taxonomy" id="3075620"/>
    <lineage>
        <taxon>Bacteria</taxon>
        <taxon>Bacillati</taxon>
        <taxon>Actinomycetota</taxon>
        <taxon>Actinomycetes</taxon>
        <taxon>Micrococcales</taxon>
        <taxon>Demequinaceae</taxon>
        <taxon>Demequina</taxon>
    </lineage>
</organism>
<evidence type="ECO:0000256" key="10">
    <source>
        <dbReference type="ARBA" id="ARBA00048997"/>
    </source>
</evidence>
<feature type="domain" description="Glycosyltransferase 2-like" evidence="12">
    <location>
        <begin position="49"/>
        <end position="117"/>
    </location>
</feature>
<evidence type="ECO:0000256" key="9">
    <source>
        <dbReference type="ARBA" id="ARBA00048689"/>
    </source>
</evidence>
<dbReference type="Gene3D" id="3.90.550.10">
    <property type="entry name" value="Spore Coat Polysaccharide Biosynthesis Protein SpsA, Chain A"/>
    <property type="match status" value="1"/>
</dbReference>
<evidence type="ECO:0000313" key="13">
    <source>
        <dbReference type="EMBL" id="WNM27493.1"/>
    </source>
</evidence>
<name>A0AA96JAZ6_9MICO</name>
<dbReference type="EMBL" id="CP134880">
    <property type="protein sequence ID" value="WNM27493.1"/>
    <property type="molecule type" value="Genomic_DNA"/>
</dbReference>
<dbReference type="GO" id="GO:0016757">
    <property type="term" value="F:glycosyltransferase activity"/>
    <property type="evidence" value="ECO:0007669"/>
    <property type="project" value="UniProtKB-KW"/>
</dbReference>
<comment type="catalytic activity">
    <reaction evidence="9">
        <text>(2R)-3-phosphoglycerate + UDP-alpha-D-glucose = (2R)-2-O-(alpha-D-glucopyranosyl)-3-phospho-glycerate + UDP + H(+)</text>
        <dbReference type="Rhea" id="RHEA:31319"/>
        <dbReference type="ChEBI" id="CHEBI:15378"/>
        <dbReference type="ChEBI" id="CHEBI:58223"/>
        <dbReference type="ChEBI" id="CHEBI:58272"/>
        <dbReference type="ChEBI" id="CHEBI:58885"/>
        <dbReference type="ChEBI" id="CHEBI:62600"/>
        <dbReference type="EC" id="2.4.1.266"/>
    </reaction>
    <physiologicalReaction direction="left-to-right" evidence="9">
        <dbReference type="Rhea" id="RHEA:31320"/>
    </physiologicalReaction>
</comment>
<dbReference type="PANTHER" id="PTHR48090:SF10">
    <property type="entry name" value="GLUCOSYL-3-PHOSPHOGLYCERATE SYNTHASE"/>
    <property type="match status" value="1"/>
</dbReference>
<reference evidence="13" key="1">
    <citation type="submission" date="2023-09" db="EMBL/GenBank/DDBJ databases">
        <title>Demequina sp. a novel bacteria isolated from Capsicum annuum.</title>
        <authorList>
            <person name="Humaira Z."/>
            <person name="Lee J."/>
            <person name="Cho D."/>
        </authorList>
    </citation>
    <scope>NUCLEOTIDE SEQUENCE</scope>
    <source>
        <strain evidence="13">PMTSA13</strain>
    </source>
</reference>
<keyword evidence="6" id="KW-0460">Magnesium</keyword>
<feature type="region of interest" description="Disordered" evidence="11">
    <location>
        <begin position="273"/>
        <end position="292"/>
    </location>
</feature>
<keyword evidence="5 13" id="KW-0808">Transferase</keyword>
<dbReference type="EC" id="2.4.1.266" evidence="7"/>
<evidence type="ECO:0000256" key="6">
    <source>
        <dbReference type="ARBA" id="ARBA00022842"/>
    </source>
</evidence>
<feature type="region of interest" description="Disordered" evidence="11">
    <location>
        <begin position="1"/>
        <end position="36"/>
    </location>
</feature>
<dbReference type="KEGG" id="dcp:RN607_00385"/>